<dbReference type="Pfam" id="PF01527">
    <property type="entry name" value="HTH_Tnp_1"/>
    <property type="match status" value="1"/>
</dbReference>
<organism evidence="1 2">
    <name type="scientific">Piscinibacter aquaticus</name>
    <dbReference type="NCBI Taxonomy" id="392597"/>
    <lineage>
        <taxon>Bacteria</taxon>
        <taxon>Pseudomonadati</taxon>
        <taxon>Pseudomonadota</taxon>
        <taxon>Betaproteobacteria</taxon>
        <taxon>Burkholderiales</taxon>
        <taxon>Sphaerotilaceae</taxon>
        <taxon>Piscinibacter</taxon>
    </lineage>
</organism>
<evidence type="ECO:0000313" key="2">
    <source>
        <dbReference type="Proteomes" id="UP000321832"/>
    </source>
</evidence>
<gene>
    <name evidence="1" type="ORF">FSC37_22235</name>
</gene>
<proteinExistence type="predicted"/>
<accession>A0A5C6TPB4</accession>
<dbReference type="AlphaFoldDB" id="A0A5C6TPB4"/>
<dbReference type="InterPro" id="IPR010921">
    <property type="entry name" value="Trp_repressor/repl_initiator"/>
</dbReference>
<reference evidence="1 2" key="1">
    <citation type="submission" date="2019-08" db="EMBL/GenBank/DDBJ databases">
        <authorList>
            <person name="Khan S.A."/>
            <person name="Jeon C.O."/>
            <person name="Jeong S.E."/>
        </authorList>
    </citation>
    <scope>NUCLEOTIDE SEQUENCE [LARGE SCALE GENOMIC DNA]</scope>
    <source>
        <strain evidence="2">IMCC1728</strain>
    </source>
</reference>
<dbReference type="GO" id="GO:0043565">
    <property type="term" value="F:sequence-specific DNA binding"/>
    <property type="evidence" value="ECO:0007669"/>
    <property type="project" value="InterPro"/>
</dbReference>
<name>A0A5C6TPB4_9BURK</name>
<comment type="caution">
    <text evidence="1">The sequence shown here is derived from an EMBL/GenBank/DDBJ whole genome shotgun (WGS) entry which is preliminary data.</text>
</comment>
<protein>
    <submittedName>
        <fullName evidence="1">Transposase</fullName>
    </submittedName>
</protein>
<dbReference type="InterPro" id="IPR002514">
    <property type="entry name" value="Transposase_8"/>
</dbReference>
<dbReference type="GO" id="GO:0006313">
    <property type="term" value="P:DNA transposition"/>
    <property type="evidence" value="ECO:0007669"/>
    <property type="project" value="InterPro"/>
</dbReference>
<sequence>MATENSRKRRRYGAELKAQILAECAAPDASVAKVAMAHGINANIVHGWRKLAREAGPVAVTEQFVPVAVAPEVPRPMDERAIEVELRRGGITVKLSWPMSAVLDLSAWMRELLR</sequence>
<keyword evidence="2" id="KW-1185">Reference proteome</keyword>
<dbReference type="NCBIfam" id="NF047595">
    <property type="entry name" value="IS66_ISRel24_TnpA"/>
    <property type="match status" value="1"/>
</dbReference>
<dbReference type="Proteomes" id="UP000321832">
    <property type="component" value="Unassembled WGS sequence"/>
</dbReference>
<evidence type="ECO:0000313" key="1">
    <source>
        <dbReference type="EMBL" id="TXC62099.1"/>
    </source>
</evidence>
<dbReference type="GO" id="GO:0004803">
    <property type="term" value="F:transposase activity"/>
    <property type="evidence" value="ECO:0007669"/>
    <property type="project" value="InterPro"/>
</dbReference>
<dbReference type="SUPFAM" id="SSF48295">
    <property type="entry name" value="TrpR-like"/>
    <property type="match status" value="1"/>
</dbReference>
<dbReference type="EMBL" id="VOPW01000002">
    <property type="protein sequence ID" value="TXC62099.1"/>
    <property type="molecule type" value="Genomic_DNA"/>
</dbReference>